<dbReference type="InterPro" id="IPR002562">
    <property type="entry name" value="3'-5'_exonuclease_dom"/>
</dbReference>
<dbReference type="GO" id="GO:0008408">
    <property type="term" value="F:3'-5' exonuclease activity"/>
    <property type="evidence" value="ECO:0007669"/>
    <property type="project" value="InterPro"/>
</dbReference>
<dbReference type="Pfam" id="PF01927">
    <property type="entry name" value="Mut7-C"/>
    <property type="match status" value="2"/>
</dbReference>
<dbReference type="InterPro" id="IPR052408">
    <property type="entry name" value="Exonuclease_MUT-7-like"/>
</dbReference>
<feature type="domain" description="3'-5' exonuclease" evidence="2">
    <location>
        <begin position="373"/>
        <end position="583"/>
    </location>
</feature>
<dbReference type="SUPFAM" id="SSF53098">
    <property type="entry name" value="Ribonuclease H-like"/>
    <property type="match status" value="1"/>
</dbReference>
<dbReference type="OrthoDB" id="18193at2759"/>
<dbReference type="Proteomes" id="UP000695026">
    <property type="component" value="Unplaced"/>
</dbReference>
<keyword evidence="4" id="KW-0269">Exonuclease</keyword>
<dbReference type="InterPro" id="IPR012337">
    <property type="entry name" value="RNaseH-like_sf"/>
</dbReference>
<evidence type="ECO:0000313" key="4">
    <source>
        <dbReference type="RefSeq" id="XP_007427113.2"/>
    </source>
</evidence>
<dbReference type="Gene3D" id="3.30.420.10">
    <property type="entry name" value="Ribonuclease H-like superfamily/Ribonuclease H"/>
    <property type="match status" value="1"/>
</dbReference>
<accession>A0A9F2NW41</accession>
<organism evidence="3 4">
    <name type="scientific">Python bivittatus</name>
    <name type="common">Burmese python</name>
    <name type="synonym">Python molurus bivittatus</name>
    <dbReference type="NCBI Taxonomy" id="176946"/>
    <lineage>
        <taxon>Eukaryota</taxon>
        <taxon>Metazoa</taxon>
        <taxon>Chordata</taxon>
        <taxon>Craniata</taxon>
        <taxon>Vertebrata</taxon>
        <taxon>Euteleostomi</taxon>
        <taxon>Lepidosauria</taxon>
        <taxon>Squamata</taxon>
        <taxon>Bifurcata</taxon>
        <taxon>Unidentata</taxon>
        <taxon>Episquamata</taxon>
        <taxon>Toxicofera</taxon>
        <taxon>Serpentes</taxon>
        <taxon>Henophidia</taxon>
        <taxon>Pythonidae</taxon>
        <taxon>Python</taxon>
    </lineage>
</organism>
<keyword evidence="4" id="KW-0540">Nuclease</keyword>
<dbReference type="AlphaFoldDB" id="A0A9F2NW41"/>
<dbReference type="OMA" id="CSNWANR"/>
<dbReference type="FunFam" id="3.30.420.10:FF:000074">
    <property type="entry name" value="exonuclease mut-7 homolog isoform X2"/>
    <property type="match status" value="1"/>
</dbReference>
<dbReference type="PANTHER" id="PTHR47765:SF2">
    <property type="entry name" value="EXONUCLEASE MUT-7 HOMOLOG"/>
    <property type="match status" value="1"/>
</dbReference>
<keyword evidence="4" id="KW-0378">Hydrolase</keyword>
<protein>
    <submittedName>
        <fullName evidence="4">Exonuclease mut-7 homolog isoform X1</fullName>
    </submittedName>
</protein>
<dbReference type="GO" id="GO:0006139">
    <property type="term" value="P:nucleobase-containing compound metabolic process"/>
    <property type="evidence" value="ECO:0007669"/>
    <property type="project" value="InterPro"/>
</dbReference>
<gene>
    <name evidence="4" type="primary">EXD3</name>
</gene>
<name>A0A9F2NW41_PYTBI</name>
<feature type="compositionally biased region" description="Basic and acidic residues" evidence="1">
    <location>
        <begin position="597"/>
        <end position="620"/>
    </location>
</feature>
<evidence type="ECO:0000259" key="2">
    <source>
        <dbReference type="SMART" id="SM00474"/>
    </source>
</evidence>
<dbReference type="SMART" id="SM00474">
    <property type="entry name" value="35EXOc"/>
    <property type="match status" value="1"/>
</dbReference>
<evidence type="ECO:0000256" key="1">
    <source>
        <dbReference type="SAM" id="MobiDB-lite"/>
    </source>
</evidence>
<dbReference type="KEGG" id="pbi:103064592"/>
<dbReference type="CTD" id="54932"/>
<feature type="region of interest" description="Disordered" evidence="1">
    <location>
        <begin position="597"/>
        <end position="624"/>
    </location>
</feature>
<proteinExistence type="predicted"/>
<keyword evidence="3" id="KW-1185">Reference proteome</keyword>
<dbReference type="InterPro" id="IPR036397">
    <property type="entry name" value="RNaseH_sf"/>
</dbReference>
<dbReference type="Pfam" id="PF01612">
    <property type="entry name" value="DNA_pol_A_exo1"/>
    <property type="match status" value="1"/>
</dbReference>
<dbReference type="GO" id="GO:0003676">
    <property type="term" value="F:nucleic acid binding"/>
    <property type="evidence" value="ECO:0007669"/>
    <property type="project" value="InterPro"/>
</dbReference>
<dbReference type="RefSeq" id="XP_007427113.2">
    <property type="nucleotide sequence ID" value="XM_007427051.3"/>
</dbReference>
<sequence>MGRRRSSIPLKTPWWKIAHLSAPMDPLLQCLQALWARRDVEKLQEEMRRGFASLHDPLAWLMGVLESHGDWKEQGLLSHIVRELQRWIRNGANSQLSGLKLKKLQARLFPLLPRCNASLLEPLTSIYRLHAADRPHLLGFVSYLCCQGKFKEAATLSIKLKLQPDLEFEKMCVPLLLQNRMELVTAYVGDSPELQRSLLQLLDSWSVPGFQVKDLARQYQPLPGTWPEKINCRTMHKMAFRFLDKYNLDPALCPNILNQRYLGTLKYLLHKRFVEKTMTQENWADHVQGIVQDNRWLQEQLVELLVRYAGLGVAALWAQRYSLPGDSSPIGLAGKMEELTILEREDASEQTPSDSWDSQKECCYQLPVPREDILFLSTWEEVMACKERVLQPGQVVGIDMEWRPSFSAIGGKPQVSIVQLATWGHVFLLDMLQLLQQGGQEAQATFSSFFQALLADPAIVKLGYGMSGDLRNLMATCGAFRDANPQLCGLLDLQLVHQKLPNRSKKSCQPPGPWQAKGKAWGTRLPEKGLSLLVQEVLGRPLNKTERLSNWERRPLRETQILYAASDAYCLLEVHAKLLKDPAVFGLSSDMMTMMRKADPKAKTRKQLREQEAPPSRKEIPASILEDAPSSSATVLAQDFRVVCDNMLQGLGRYLRCLGLDVQILGNDDEHWRAAEIARKENRVILTSGLPFQSLRSQVGEGQCFSVNCSEKAREQALQVLRHFNVRVALADVFSRCQVCNCSRYLKVSKERMAQLMKQSGCWVGDVGSCWGDPGPATTTEPQSFSLTPPQPTYSPSWQQLEAAGPGDEPAMLPNGVRLKVEAVPMGVLSKEDLDCFCCCSQCGKVFWEGSHFGHVVSQFKEVLDLPEES</sequence>
<dbReference type="PANTHER" id="PTHR47765">
    <property type="entry name" value="3'-5' EXONUCLEASE DOMAIN-CONTAINING PROTEIN"/>
    <property type="match status" value="1"/>
</dbReference>
<dbReference type="InterPro" id="IPR002782">
    <property type="entry name" value="Mut7-C_RNAse_dom"/>
</dbReference>
<dbReference type="GeneID" id="103064592"/>
<evidence type="ECO:0000313" key="3">
    <source>
        <dbReference type="Proteomes" id="UP000695026"/>
    </source>
</evidence>
<reference evidence="4" key="1">
    <citation type="submission" date="2025-08" db="UniProtKB">
        <authorList>
            <consortium name="RefSeq"/>
        </authorList>
    </citation>
    <scope>IDENTIFICATION</scope>
    <source>
        <tissue evidence="4">Liver</tissue>
    </source>
</reference>